<dbReference type="Pfam" id="PF04309">
    <property type="entry name" value="G3P_antiterm"/>
    <property type="match status" value="1"/>
</dbReference>
<evidence type="ECO:0000313" key="2">
    <source>
        <dbReference type="Proteomes" id="UP000806528"/>
    </source>
</evidence>
<protein>
    <submittedName>
        <fullName evidence="1">Glycerol-3-phosphate responsive antiterminator</fullName>
    </submittedName>
</protein>
<dbReference type="Proteomes" id="UP000806528">
    <property type="component" value="Unassembled WGS sequence"/>
</dbReference>
<dbReference type="PANTHER" id="PTHR35787:SF1">
    <property type="entry name" value="GLYCEROL UPTAKE OPERON ANTITERMINATOR REGULATORY PROTEIN"/>
    <property type="match status" value="1"/>
</dbReference>
<dbReference type="Gene3D" id="3.20.20.70">
    <property type="entry name" value="Aldolase class I"/>
    <property type="match status" value="1"/>
</dbReference>
<gene>
    <name evidence="1" type="ORF">IDM40_25135</name>
</gene>
<dbReference type="EMBL" id="JADBGI010000031">
    <property type="protein sequence ID" value="MBE3001954.1"/>
    <property type="molecule type" value="Genomic_DNA"/>
</dbReference>
<accession>A0ABR9PDQ1</accession>
<sequence>MAEPAEPLSEILADAPVVASVKNPEDLSAVLRSDCQVVFLLYGTLLDLPELVQTLKDADRTVLVNVDLLDGFATKDVTVRFIAERTSADGILSSKASLVRTARECGLFSVHRFFLIDSISYRNLVPQLRSSRAECVEILPGCVPRVISWVVEEIDVPLIAGGLVCDRDDVFAALKAGAAAVASSNHEVWKM</sequence>
<dbReference type="SUPFAM" id="SSF110391">
    <property type="entry name" value="GlpP-like"/>
    <property type="match status" value="1"/>
</dbReference>
<reference evidence="1 2" key="1">
    <citation type="submission" date="2020-09" db="EMBL/GenBank/DDBJ databases">
        <title>Diversity and distribution of actinomycetes associated with coral in the coast of Hainan.</title>
        <authorList>
            <person name="Li F."/>
        </authorList>
    </citation>
    <scope>NUCLEOTIDE SEQUENCE [LARGE SCALE GENOMIC DNA]</scope>
    <source>
        <strain evidence="1 2">HNM0947</strain>
    </source>
</reference>
<keyword evidence="2" id="KW-1185">Reference proteome</keyword>
<proteinExistence type="predicted"/>
<dbReference type="InterPro" id="IPR006699">
    <property type="entry name" value="GlpP"/>
</dbReference>
<comment type="caution">
    <text evidence="1">The sequence shown here is derived from an EMBL/GenBank/DDBJ whole genome shotgun (WGS) entry which is preliminary data.</text>
</comment>
<name>A0ABR9PDQ1_9ACTN</name>
<dbReference type="InterPro" id="IPR013785">
    <property type="entry name" value="Aldolase_TIM"/>
</dbReference>
<dbReference type="RefSeq" id="WP_193124547.1">
    <property type="nucleotide sequence ID" value="NZ_JADBGI010000031.1"/>
</dbReference>
<dbReference type="PIRSF" id="PIRSF016897">
    <property type="entry name" value="GlpP"/>
    <property type="match status" value="1"/>
</dbReference>
<dbReference type="PANTHER" id="PTHR35787">
    <property type="entry name" value="GLYCEROL UPTAKE OPERON ANTITERMINATOR REGULATORY PROTEIN"/>
    <property type="match status" value="1"/>
</dbReference>
<organism evidence="1 2">
    <name type="scientific">Nocardiopsis coralli</name>
    <dbReference type="NCBI Taxonomy" id="2772213"/>
    <lineage>
        <taxon>Bacteria</taxon>
        <taxon>Bacillati</taxon>
        <taxon>Actinomycetota</taxon>
        <taxon>Actinomycetes</taxon>
        <taxon>Streptosporangiales</taxon>
        <taxon>Nocardiopsidaceae</taxon>
        <taxon>Nocardiopsis</taxon>
    </lineage>
</organism>
<evidence type="ECO:0000313" key="1">
    <source>
        <dbReference type="EMBL" id="MBE3001954.1"/>
    </source>
</evidence>